<evidence type="ECO:0000313" key="3">
    <source>
        <dbReference type="Proteomes" id="UP000054107"/>
    </source>
</evidence>
<evidence type="ECO:0000256" key="1">
    <source>
        <dbReference type="SAM" id="MobiDB-lite"/>
    </source>
</evidence>
<name>A0A0B7NCZ4_9FUNG</name>
<sequence>MQTYINKTAATTTTTSQHHQPHFTCSSSGTQLMDAVTMSFLDMDEWVAQELQRIVKNQLPRNCYSYEALITIIEGINQEGYYTVMYSPCSPLHKTFSCITQSNTKVAEVDTTLKLPQDAQKTSTDPQEVCEKKLIPSNKECRTNDTLTRLAAIGTHHLTRKNLIMAFMKLVFYYYSQHKPMNFYLQRHRKPLELLIQLENMCDTYSSWKSLAGNTTVDNAPVVDTSTIIQIQQRLHCILFGDQIPLVDTLVCPWTLISLYVQQGNMLEGDPQQSSSGRKWIEFGVSSYQIAKKACGIGELTR</sequence>
<dbReference type="AlphaFoldDB" id="A0A0B7NCZ4"/>
<accession>A0A0B7NCZ4</accession>
<dbReference type="EMBL" id="LN732068">
    <property type="protein sequence ID" value="CEP15336.1"/>
    <property type="molecule type" value="Genomic_DNA"/>
</dbReference>
<protein>
    <submittedName>
        <fullName evidence="2">Uncharacterized protein</fullName>
    </submittedName>
</protein>
<organism evidence="2 3">
    <name type="scientific">Parasitella parasitica</name>
    <dbReference type="NCBI Taxonomy" id="35722"/>
    <lineage>
        <taxon>Eukaryota</taxon>
        <taxon>Fungi</taxon>
        <taxon>Fungi incertae sedis</taxon>
        <taxon>Mucoromycota</taxon>
        <taxon>Mucoromycotina</taxon>
        <taxon>Mucoromycetes</taxon>
        <taxon>Mucorales</taxon>
        <taxon>Mucorineae</taxon>
        <taxon>Mucoraceae</taxon>
        <taxon>Parasitella</taxon>
    </lineage>
</organism>
<dbReference type="OrthoDB" id="2248867at2759"/>
<dbReference type="Proteomes" id="UP000054107">
    <property type="component" value="Unassembled WGS sequence"/>
</dbReference>
<proteinExistence type="predicted"/>
<reference evidence="2 3" key="1">
    <citation type="submission" date="2014-09" db="EMBL/GenBank/DDBJ databases">
        <authorList>
            <person name="Ellenberger Sabrina"/>
        </authorList>
    </citation>
    <scope>NUCLEOTIDE SEQUENCE [LARGE SCALE GENOMIC DNA]</scope>
    <source>
        <strain evidence="2 3">CBS 412.66</strain>
    </source>
</reference>
<gene>
    <name evidence="2" type="primary">PARPA_09543.1 scaffold 36791</name>
</gene>
<feature type="region of interest" description="Disordered" evidence="1">
    <location>
        <begin position="1"/>
        <end position="22"/>
    </location>
</feature>
<evidence type="ECO:0000313" key="2">
    <source>
        <dbReference type="EMBL" id="CEP15336.1"/>
    </source>
</evidence>
<keyword evidence="3" id="KW-1185">Reference proteome</keyword>